<keyword evidence="7" id="KW-1185">Reference proteome</keyword>
<keyword evidence="3" id="KW-1133">Transmembrane helix</keyword>
<sequence length="473" mass="52261">MKWTVDFPVIGSQSSPRTTDLNGDGVLDIVIGAGKNEFQPSDQGILALNGLNGEILWQHEAEDQVYGSATFVDINQDNIQDVIIGGRTPQLSALDGRSGKLLWKYAYSFEDHPILQYAKFNFNNSVWIPDQNGDGIADILTVNGGNAEAKPFEEENRYPGVLMLIDSRTGNILASDTMPDGKESYMSPLAFSIPNRKETFILFGSGGETLSGNLYLGNLEDLKSQKLKQSKVIASESGHGFISPPVLADINLDGILDIIAISHSSTLFAIDGSTHELLWKNKIEGTECSNSFAVGYFNKDNIPDFFTFVSKGIWPENTGLLQVMVSGKDGNIEYLDSLGCAGFSSPVSYDLNHDGIDEVLISINEYDCDRKITDQSSFPIENKLLAIDFKNQKIWPIDQSQSMKNIFSTPWIGDLDSDGYLDIVHFQYFSHSDILSFLGMRAKRIDTSVKIKKDILWGAYMGSNGDGIFKNYK</sequence>
<dbReference type="InterPro" id="IPR045232">
    <property type="entry name" value="FAM234"/>
</dbReference>
<name>A0ABW5B4R1_9BACT</name>
<proteinExistence type="predicted"/>
<organism evidence="6 7">
    <name type="scientific">Shivajiella indica</name>
    <dbReference type="NCBI Taxonomy" id="872115"/>
    <lineage>
        <taxon>Bacteria</taxon>
        <taxon>Pseudomonadati</taxon>
        <taxon>Bacteroidota</taxon>
        <taxon>Cytophagia</taxon>
        <taxon>Cytophagales</taxon>
        <taxon>Cyclobacteriaceae</taxon>
        <taxon>Shivajiella</taxon>
    </lineage>
</organism>
<dbReference type="Pfam" id="PF23727">
    <property type="entry name" value="Beta-prop_FAM234A_B"/>
    <property type="match status" value="1"/>
</dbReference>
<comment type="subcellular location">
    <subcellularLocation>
        <location evidence="1">Membrane</location>
        <topology evidence="1">Single-pass membrane protein</topology>
    </subcellularLocation>
</comment>
<feature type="domain" description="FAM234A/B beta-propeller" evidence="5">
    <location>
        <begin position="45"/>
        <end position="178"/>
    </location>
</feature>
<evidence type="ECO:0000256" key="4">
    <source>
        <dbReference type="ARBA" id="ARBA00023136"/>
    </source>
</evidence>
<dbReference type="Gene3D" id="2.130.10.10">
    <property type="entry name" value="YVTN repeat-like/Quinoprotein amine dehydrogenase"/>
    <property type="match status" value="1"/>
</dbReference>
<dbReference type="InterPro" id="IPR028994">
    <property type="entry name" value="Integrin_alpha_N"/>
</dbReference>
<comment type="caution">
    <text evidence="6">The sequence shown here is derived from an EMBL/GenBank/DDBJ whole genome shotgun (WGS) entry which is preliminary data.</text>
</comment>
<accession>A0ABW5B4R1</accession>
<keyword evidence="4" id="KW-0472">Membrane</keyword>
<evidence type="ECO:0000256" key="1">
    <source>
        <dbReference type="ARBA" id="ARBA00004167"/>
    </source>
</evidence>
<gene>
    <name evidence="6" type="ORF">ACFSKV_04495</name>
</gene>
<dbReference type="Proteomes" id="UP001597414">
    <property type="component" value="Unassembled WGS sequence"/>
</dbReference>
<dbReference type="RefSeq" id="WP_380800679.1">
    <property type="nucleotide sequence ID" value="NZ_JBHUIV010000010.1"/>
</dbReference>
<evidence type="ECO:0000313" key="7">
    <source>
        <dbReference type="Proteomes" id="UP001597414"/>
    </source>
</evidence>
<dbReference type="PANTHER" id="PTHR21419:SF30">
    <property type="entry name" value="IG-LIKE DOMAIN-CONTAINING PROTEIN"/>
    <property type="match status" value="1"/>
</dbReference>
<evidence type="ECO:0000256" key="3">
    <source>
        <dbReference type="ARBA" id="ARBA00022989"/>
    </source>
</evidence>
<dbReference type="EMBL" id="JBHUIV010000010">
    <property type="protein sequence ID" value="MFD2200813.1"/>
    <property type="molecule type" value="Genomic_DNA"/>
</dbReference>
<dbReference type="InterPro" id="IPR055409">
    <property type="entry name" value="Beta-prop_FAM234A_B"/>
</dbReference>
<dbReference type="SUPFAM" id="SSF69318">
    <property type="entry name" value="Integrin alpha N-terminal domain"/>
    <property type="match status" value="1"/>
</dbReference>
<dbReference type="InterPro" id="IPR015943">
    <property type="entry name" value="WD40/YVTN_repeat-like_dom_sf"/>
</dbReference>
<keyword evidence="2" id="KW-0812">Transmembrane</keyword>
<evidence type="ECO:0000313" key="6">
    <source>
        <dbReference type="EMBL" id="MFD2200813.1"/>
    </source>
</evidence>
<reference evidence="7" key="1">
    <citation type="journal article" date="2019" name="Int. J. Syst. Evol. Microbiol.">
        <title>The Global Catalogue of Microorganisms (GCM) 10K type strain sequencing project: providing services to taxonomists for standard genome sequencing and annotation.</title>
        <authorList>
            <consortium name="The Broad Institute Genomics Platform"/>
            <consortium name="The Broad Institute Genome Sequencing Center for Infectious Disease"/>
            <person name="Wu L."/>
            <person name="Ma J."/>
        </authorList>
    </citation>
    <scope>NUCLEOTIDE SEQUENCE [LARGE SCALE GENOMIC DNA]</scope>
    <source>
        <strain evidence="7">KCTC 19812</strain>
    </source>
</reference>
<evidence type="ECO:0000259" key="5">
    <source>
        <dbReference type="Pfam" id="PF23727"/>
    </source>
</evidence>
<protein>
    <submittedName>
        <fullName evidence="6">PQQ-binding-like beta-propeller repeat protein</fullName>
    </submittedName>
</protein>
<evidence type="ECO:0000256" key="2">
    <source>
        <dbReference type="ARBA" id="ARBA00022692"/>
    </source>
</evidence>
<dbReference type="PANTHER" id="PTHR21419">
    <property type="match status" value="1"/>
</dbReference>